<feature type="compositionally biased region" description="Low complexity" evidence="1">
    <location>
        <begin position="760"/>
        <end position="772"/>
    </location>
</feature>
<evidence type="ECO:0000256" key="2">
    <source>
        <dbReference type="SAM" id="Phobius"/>
    </source>
</evidence>
<comment type="caution">
    <text evidence="3">The sequence shown here is derived from an EMBL/GenBank/DDBJ whole genome shotgun (WGS) entry which is preliminary data.</text>
</comment>
<gene>
    <name evidence="3" type="ORF">pipiens_010095</name>
</gene>
<keyword evidence="2" id="KW-0812">Transmembrane</keyword>
<reference evidence="3 4" key="1">
    <citation type="submission" date="2024-05" db="EMBL/GenBank/DDBJ databases">
        <title>Culex pipiens pipiens assembly and annotation.</title>
        <authorList>
            <person name="Alout H."/>
            <person name="Durand T."/>
        </authorList>
    </citation>
    <scope>NUCLEOTIDE SEQUENCE [LARGE SCALE GENOMIC DNA]</scope>
    <source>
        <strain evidence="3">HA-2024</strain>
        <tissue evidence="3">Whole body</tissue>
    </source>
</reference>
<proteinExistence type="predicted"/>
<dbReference type="Proteomes" id="UP001562425">
    <property type="component" value="Unassembled WGS sequence"/>
</dbReference>
<organism evidence="3 4">
    <name type="scientific">Culex pipiens pipiens</name>
    <name type="common">Northern house mosquito</name>
    <dbReference type="NCBI Taxonomy" id="38569"/>
    <lineage>
        <taxon>Eukaryota</taxon>
        <taxon>Metazoa</taxon>
        <taxon>Ecdysozoa</taxon>
        <taxon>Arthropoda</taxon>
        <taxon>Hexapoda</taxon>
        <taxon>Insecta</taxon>
        <taxon>Pterygota</taxon>
        <taxon>Neoptera</taxon>
        <taxon>Endopterygota</taxon>
        <taxon>Diptera</taxon>
        <taxon>Nematocera</taxon>
        <taxon>Culicoidea</taxon>
        <taxon>Culicidae</taxon>
        <taxon>Culicinae</taxon>
        <taxon>Culicini</taxon>
        <taxon>Culex</taxon>
        <taxon>Culex</taxon>
    </lineage>
</organism>
<name>A0ABD1DBE4_CULPP</name>
<evidence type="ECO:0000313" key="4">
    <source>
        <dbReference type="Proteomes" id="UP001562425"/>
    </source>
</evidence>
<accession>A0ABD1DBE4</accession>
<feature type="compositionally biased region" description="Pro residues" evidence="1">
    <location>
        <begin position="773"/>
        <end position="788"/>
    </location>
</feature>
<evidence type="ECO:0000313" key="3">
    <source>
        <dbReference type="EMBL" id="KAL1396986.1"/>
    </source>
</evidence>
<keyword evidence="2" id="KW-0472">Membrane</keyword>
<dbReference type="EMBL" id="JBEHCU010006494">
    <property type="protein sequence ID" value="KAL1396986.1"/>
    <property type="molecule type" value="Genomic_DNA"/>
</dbReference>
<evidence type="ECO:0008006" key="5">
    <source>
        <dbReference type="Google" id="ProtNLM"/>
    </source>
</evidence>
<evidence type="ECO:0000256" key="1">
    <source>
        <dbReference type="SAM" id="MobiDB-lite"/>
    </source>
</evidence>
<keyword evidence="2" id="KW-1133">Transmembrane helix</keyword>
<feature type="transmembrane region" description="Helical" evidence="2">
    <location>
        <begin position="813"/>
        <end position="836"/>
    </location>
</feature>
<dbReference type="AlphaFoldDB" id="A0ABD1DBE4"/>
<protein>
    <recommendedName>
        <fullName evidence="5">GPS domain-containing protein</fullName>
    </recommendedName>
</protein>
<feature type="region of interest" description="Disordered" evidence="1">
    <location>
        <begin position="760"/>
        <end position="797"/>
    </location>
</feature>
<keyword evidence="4" id="KW-1185">Reference proteome</keyword>
<sequence>MVMPCLQTKGGQKLKYRVTVTFTLPGFVSQRHTLQLWKSVRQLEQRLEKERDAISDTNQILIMNEELVAGVIYTFNIVAIGEAGPIDGGQNFTIMYRGRNSQASVDQDGSSNSEDVSLLLLGAEVCYADIPYILKARLIFCEPKNDYKLAWSITGVDHKTPPLYLIPGNRYEVTVDVAGLVPKCTSNWTLSNEEGFAYFDTSAIGGLGSIFINDIEENFLSELVDYGNDTVEREVRLIIPKEAELARNALYKFRLVTTCPEPIDDSVDAGKTRGSVASHWDMVLETNAPPCGLALTVTPADNGTALSTFYTLSTGIANDTASDFPLRYTYWYVADGNTVQVGDFYEVMSTETQLPYSEKNVSVFYTVCDARQACARIDGPQLRVQANPSVGLPDILFRLDAAQKHFARGNYQESMKVAFETLLTLKNQASGLYDEAYSKYTTILESQIKSIKEAFAQQSSYITQTSVLQFALQAKAIIDFKRGSNDHLLGELLELIDSVDRKPSRRRRAANPEPILTTKEVDSVTAKLEVYKSIVNSPSANSNGTNQLLAFIPNATRMYCEMEESRYSGEDGWLVLETKRLKATERNLLSSADRIPSDNPRVSLGSVDGAKTEQQLNNVSLLCLGKILYGRDLMNGTGSPMGMYQVILVVVYNNATQKTLDWKEGKYVWNVTVDGNATNYECQVWNDDTKWSSKSCNSSYLGSHVVCECTQLNYLRIIPVNESAVVEITTISPTTTQLSTEPTTKTTESVITTGSDMVTFTPTTDASASPTTPTSPAPATQPPTPPKITSPTQATHPLNSTQMASASLTSGGALGYSILGALALCAVLTMAAFVLYRRRRNTTSLVDELQGIAGRVRAQSLPVRYARFQDEHNMSGDNVSTISDTVTV</sequence>